<dbReference type="AlphaFoldDB" id="A0A8J3NYS2"/>
<accession>A0A8J3NYS2</accession>
<evidence type="ECO:0000256" key="1">
    <source>
        <dbReference type="SAM" id="Phobius"/>
    </source>
</evidence>
<comment type="caution">
    <text evidence="2">The sequence shown here is derived from an EMBL/GenBank/DDBJ whole genome shotgun (WGS) entry which is preliminary data.</text>
</comment>
<reference evidence="2 3" key="1">
    <citation type="submission" date="2021-01" db="EMBL/GenBank/DDBJ databases">
        <title>Whole genome shotgun sequence of Catellatospora citrea NBRC 14495.</title>
        <authorList>
            <person name="Komaki H."/>
            <person name="Tamura T."/>
        </authorList>
    </citation>
    <scope>NUCLEOTIDE SEQUENCE [LARGE SCALE GENOMIC DNA]</scope>
    <source>
        <strain evidence="2 3">NBRC 14495</strain>
    </source>
</reference>
<keyword evidence="3" id="KW-1185">Reference proteome</keyword>
<keyword evidence="1" id="KW-0472">Membrane</keyword>
<feature type="transmembrane region" description="Helical" evidence="1">
    <location>
        <begin position="225"/>
        <end position="248"/>
    </location>
</feature>
<name>A0A8J3NYS2_9ACTN</name>
<keyword evidence="1" id="KW-1133">Transmembrane helix</keyword>
<feature type="transmembrane region" description="Helical" evidence="1">
    <location>
        <begin position="170"/>
        <end position="192"/>
    </location>
</feature>
<dbReference type="Proteomes" id="UP000659904">
    <property type="component" value="Unassembled WGS sequence"/>
</dbReference>
<protein>
    <submittedName>
        <fullName evidence="2">Uncharacterized protein</fullName>
    </submittedName>
</protein>
<sequence>MRPDRTSRPGPSRLRDLGFAAVVFALAMTLEVAGALTVVPPDAAVLVFVGVWAVAVGVFFLGLGYQEVTGWVIVFALVSFFIMLTPAFAVQDAVLGARGEHVSATVVAVAETGGDNDNLLYTLARPDGERVPGQLEAHDGFTVGSVVDVVVDPRGLVRPGLAGEVGEGSLAGVICSVLLFYAVLLAVTWFVVRDQHRLRAPAVAPSDGTRVPEVPATAAPGRLGFLALPAGQVVVGLVLAGGALFLLIPGVRELYTTYRGVPGTVAVASCDEHFGADTKGFTCHGPFTADDGSIRLDRVTLIPDLDSRPTGPVPARVPGGSADQAVADGYDTWTTQLFGGTVMGVLAVVALVAVVRGFRGRREPSGTGG</sequence>
<feature type="transmembrane region" description="Helical" evidence="1">
    <location>
        <begin position="43"/>
        <end position="63"/>
    </location>
</feature>
<keyword evidence="1" id="KW-0812">Transmembrane</keyword>
<proteinExistence type="predicted"/>
<evidence type="ECO:0000313" key="3">
    <source>
        <dbReference type="Proteomes" id="UP000659904"/>
    </source>
</evidence>
<feature type="transmembrane region" description="Helical" evidence="1">
    <location>
        <begin position="70"/>
        <end position="89"/>
    </location>
</feature>
<organism evidence="2 3">
    <name type="scientific">Catellatospora citrea</name>
    <dbReference type="NCBI Taxonomy" id="53366"/>
    <lineage>
        <taxon>Bacteria</taxon>
        <taxon>Bacillati</taxon>
        <taxon>Actinomycetota</taxon>
        <taxon>Actinomycetes</taxon>
        <taxon>Micromonosporales</taxon>
        <taxon>Micromonosporaceae</taxon>
        <taxon>Catellatospora</taxon>
    </lineage>
</organism>
<feature type="transmembrane region" description="Helical" evidence="1">
    <location>
        <begin position="337"/>
        <end position="355"/>
    </location>
</feature>
<evidence type="ECO:0000313" key="2">
    <source>
        <dbReference type="EMBL" id="GIF97046.1"/>
    </source>
</evidence>
<gene>
    <name evidence="2" type="ORF">Cci01nite_21400</name>
</gene>
<dbReference type="RefSeq" id="WP_147432662.1">
    <property type="nucleotide sequence ID" value="NZ_BONH01000007.1"/>
</dbReference>
<dbReference type="EMBL" id="BONH01000007">
    <property type="protein sequence ID" value="GIF97046.1"/>
    <property type="molecule type" value="Genomic_DNA"/>
</dbReference>